<evidence type="ECO:0000313" key="2">
    <source>
        <dbReference type="Proteomes" id="UP000242146"/>
    </source>
</evidence>
<comment type="caution">
    <text evidence="1">The sequence shown here is derived from an EMBL/GenBank/DDBJ whole genome shotgun (WGS) entry which is preliminary data.</text>
</comment>
<accession>A0A1X2GJH6</accession>
<reference evidence="1 2" key="1">
    <citation type="submission" date="2016-07" db="EMBL/GenBank/DDBJ databases">
        <title>Pervasive Adenine N6-methylation of Active Genes in Fungi.</title>
        <authorList>
            <consortium name="DOE Joint Genome Institute"/>
            <person name="Mondo S.J."/>
            <person name="Dannebaum R.O."/>
            <person name="Kuo R.C."/>
            <person name="Labutti K."/>
            <person name="Haridas S."/>
            <person name="Kuo A."/>
            <person name="Salamov A."/>
            <person name="Ahrendt S.R."/>
            <person name="Lipzen A."/>
            <person name="Sullivan W."/>
            <person name="Andreopoulos W.B."/>
            <person name="Clum A."/>
            <person name="Lindquist E."/>
            <person name="Daum C."/>
            <person name="Ramamoorthy G.K."/>
            <person name="Gryganskyi A."/>
            <person name="Culley D."/>
            <person name="Magnuson J.K."/>
            <person name="James T.Y."/>
            <person name="O'Malley M.A."/>
            <person name="Stajich J.E."/>
            <person name="Spatafora J.W."/>
            <person name="Visel A."/>
            <person name="Grigoriev I.V."/>
        </authorList>
    </citation>
    <scope>NUCLEOTIDE SEQUENCE [LARGE SCALE GENOMIC DNA]</scope>
    <source>
        <strain evidence="1 2">NRRL 3301</strain>
    </source>
</reference>
<dbReference type="OrthoDB" id="10592408at2759"/>
<dbReference type="Proteomes" id="UP000242146">
    <property type="component" value="Unassembled WGS sequence"/>
</dbReference>
<organism evidence="1 2">
    <name type="scientific">Hesseltinella vesiculosa</name>
    <dbReference type="NCBI Taxonomy" id="101127"/>
    <lineage>
        <taxon>Eukaryota</taxon>
        <taxon>Fungi</taxon>
        <taxon>Fungi incertae sedis</taxon>
        <taxon>Mucoromycota</taxon>
        <taxon>Mucoromycotina</taxon>
        <taxon>Mucoromycetes</taxon>
        <taxon>Mucorales</taxon>
        <taxon>Cunninghamellaceae</taxon>
        <taxon>Hesseltinella</taxon>
    </lineage>
</organism>
<dbReference type="AlphaFoldDB" id="A0A1X2GJH6"/>
<evidence type="ECO:0000313" key="1">
    <source>
        <dbReference type="EMBL" id="ORX55141.1"/>
    </source>
</evidence>
<name>A0A1X2GJH6_9FUNG</name>
<protein>
    <submittedName>
        <fullName evidence="1">Uncharacterized protein</fullName>
    </submittedName>
</protein>
<dbReference type="EMBL" id="MCGT01000012">
    <property type="protein sequence ID" value="ORX55141.1"/>
    <property type="molecule type" value="Genomic_DNA"/>
</dbReference>
<proteinExistence type="predicted"/>
<gene>
    <name evidence="1" type="ORF">DM01DRAFT_1373755</name>
</gene>
<keyword evidence="2" id="KW-1185">Reference proteome</keyword>
<sequence length="213" mass="24396">MTVALLMRHRRGRVQQQKRIEDEQLILPCASKLQLDGLDLCLTATDETKKRGSWLSSLLRRPPKAKLHTTVKRCPGKLMDLYSGDTYMEDKTSLSPFVLPVYHQHFHRTILNATSELLMNVQLQKPHPTPPPTHFFQKDTCQSTFPGSTDEFSDITLIADEPQSPASALAMAFSPKFQYLTWWYMLPHKKSTPWAISSPPRSISIKTRNIFCQ</sequence>